<dbReference type="InParanoid" id="A0A3B1IL76"/>
<accession>A0A3B1IL76</accession>
<dbReference type="InterPro" id="IPR027417">
    <property type="entry name" value="P-loop_NTPase"/>
</dbReference>
<dbReference type="PANTHER" id="PTHR24106">
    <property type="entry name" value="NACHT, LRR AND CARD DOMAINS-CONTAINING"/>
    <property type="match status" value="1"/>
</dbReference>
<reference evidence="5" key="2">
    <citation type="journal article" date="2014" name="Nat. Commun.">
        <title>The cavefish genome reveals candidate genes for eye loss.</title>
        <authorList>
            <person name="McGaugh S.E."/>
            <person name="Gross J.B."/>
            <person name="Aken B."/>
            <person name="Blin M."/>
            <person name="Borowsky R."/>
            <person name="Chalopin D."/>
            <person name="Hinaux H."/>
            <person name="Jeffery W.R."/>
            <person name="Keene A."/>
            <person name="Ma L."/>
            <person name="Minx P."/>
            <person name="Murphy D."/>
            <person name="O'Quin K.E."/>
            <person name="Retaux S."/>
            <person name="Rohner N."/>
            <person name="Searle S.M."/>
            <person name="Stahl B.A."/>
            <person name="Tabin C."/>
            <person name="Volff J.N."/>
            <person name="Yoshizawa M."/>
            <person name="Warren W.C."/>
        </authorList>
    </citation>
    <scope>NUCLEOTIDE SEQUENCE [LARGE SCALE GENOMIC DNA]</scope>
    <source>
        <strain evidence="5">female</strain>
    </source>
</reference>
<dbReference type="InterPro" id="IPR007111">
    <property type="entry name" value="NACHT_NTPase"/>
</dbReference>
<dbReference type="Pfam" id="PF14484">
    <property type="entry name" value="FISNA"/>
    <property type="match status" value="1"/>
</dbReference>
<dbReference type="Ensembl" id="ENSAMXT00000052092.1">
    <property type="protein sequence ID" value="ENSAMXP00000030305.1"/>
    <property type="gene ID" value="ENSAMXG00000033042.1"/>
</dbReference>
<dbReference type="Pfam" id="PF05729">
    <property type="entry name" value="NACHT"/>
    <property type="match status" value="1"/>
</dbReference>
<protein>
    <recommendedName>
        <fullName evidence="3">NACHT domain-containing protein</fullName>
    </recommendedName>
</protein>
<reference evidence="4" key="4">
    <citation type="submission" date="2025-09" db="UniProtKB">
        <authorList>
            <consortium name="Ensembl"/>
        </authorList>
    </citation>
    <scope>IDENTIFICATION</scope>
</reference>
<dbReference type="AlphaFoldDB" id="A0A3B1IL76"/>
<name>A0A3B1IL76_ASTMX</name>
<sequence>MCNFKKISVKFLRCFSIVFYNYLSDELIGVIQRPLKEGMKNKYQHVCEGIAKQGESTSLNKIYTDLYITEGGAGHVNKEHEVRRIEKNQMQQEVQIECKNMFELLPGQDRPIRTVLTQGVAGIGKSICVQKFILDWAEGKEHQDIQFIFPLPFRELNLKKGHQSLMDIISFFFPETQGLILTDQNKVMFIFDGLDECKLPLSFHKNESLKNVCEAASLDVVLTNLIKGNLLPSAQIWITTRPAAASKIPAECVDRVSEVRGSVNVT</sequence>
<reference evidence="4" key="3">
    <citation type="submission" date="2025-08" db="UniProtKB">
        <authorList>
            <consortium name="Ensembl"/>
        </authorList>
    </citation>
    <scope>IDENTIFICATION</scope>
</reference>
<dbReference type="PROSITE" id="PS50837">
    <property type="entry name" value="NACHT"/>
    <property type="match status" value="1"/>
</dbReference>
<dbReference type="InterPro" id="IPR051261">
    <property type="entry name" value="NLR"/>
</dbReference>
<evidence type="ECO:0000256" key="2">
    <source>
        <dbReference type="ARBA" id="ARBA00022737"/>
    </source>
</evidence>
<keyword evidence="1" id="KW-0433">Leucine-rich repeat</keyword>
<dbReference type="SMART" id="SM01288">
    <property type="entry name" value="FISNA"/>
    <property type="match status" value="1"/>
</dbReference>
<evidence type="ECO:0000256" key="1">
    <source>
        <dbReference type="ARBA" id="ARBA00022614"/>
    </source>
</evidence>
<keyword evidence="2" id="KW-0677">Repeat</keyword>
<evidence type="ECO:0000313" key="5">
    <source>
        <dbReference type="Proteomes" id="UP000018467"/>
    </source>
</evidence>
<feature type="domain" description="NACHT" evidence="3">
    <location>
        <begin position="113"/>
        <end position="244"/>
    </location>
</feature>
<evidence type="ECO:0000259" key="3">
    <source>
        <dbReference type="PROSITE" id="PS50837"/>
    </source>
</evidence>
<reference evidence="5" key="1">
    <citation type="submission" date="2013-03" db="EMBL/GenBank/DDBJ databases">
        <authorList>
            <person name="Jeffery W."/>
            <person name="Warren W."/>
            <person name="Wilson R.K."/>
        </authorList>
    </citation>
    <scope>NUCLEOTIDE SEQUENCE</scope>
    <source>
        <strain evidence="5">female</strain>
    </source>
</reference>
<dbReference type="FunFam" id="3.40.50.300:FF:000210">
    <property type="entry name" value="Si:dkey-16p6.1"/>
    <property type="match status" value="1"/>
</dbReference>
<dbReference type="Proteomes" id="UP000018467">
    <property type="component" value="Unassembled WGS sequence"/>
</dbReference>
<proteinExistence type="predicted"/>
<keyword evidence="5" id="KW-1185">Reference proteome</keyword>
<organism evidence="4 5">
    <name type="scientific">Astyanax mexicanus</name>
    <name type="common">Blind cave fish</name>
    <name type="synonym">Astyanax fasciatus mexicanus</name>
    <dbReference type="NCBI Taxonomy" id="7994"/>
    <lineage>
        <taxon>Eukaryota</taxon>
        <taxon>Metazoa</taxon>
        <taxon>Chordata</taxon>
        <taxon>Craniata</taxon>
        <taxon>Vertebrata</taxon>
        <taxon>Euteleostomi</taxon>
        <taxon>Actinopterygii</taxon>
        <taxon>Neopterygii</taxon>
        <taxon>Teleostei</taxon>
        <taxon>Ostariophysi</taxon>
        <taxon>Characiformes</taxon>
        <taxon>Characoidei</taxon>
        <taxon>Acestrorhamphidae</taxon>
        <taxon>Acestrorhamphinae</taxon>
        <taxon>Astyanax</taxon>
    </lineage>
</organism>
<evidence type="ECO:0000313" key="4">
    <source>
        <dbReference type="Ensembl" id="ENSAMXP00000030305.1"/>
    </source>
</evidence>
<dbReference type="Bgee" id="ENSAMXG00000033042">
    <property type="expression patterns" value="Expressed in intestine and 5 other cell types or tissues"/>
</dbReference>
<dbReference type="Gene3D" id="3.40.50.300">
    <property type="entry name" value="P-loop containing nucleotide triphosphate hydrolases"/>
    <property type="match status" value="1"/>
</dbReference>
<dbReference type="GeneTree" id="ENSGT01150000286911"/>
<dbReference type="InterPro" id="IPR029495">
    <property type="entry name" value="NACHT-assoc"/>
</dbReference>